<keyword evidence="1" id="KW-0479">Metal-binding</keyword>
<protein>
    <submittedName>
        <fullName evidence="4">FAR1 DNA binding domain, Zinc finger, SWIM-type, MULE transposase domain, FHY3/FAR1 family</fullName>
    </submittedName>
</protein>
<gene>
    <name evidence="4" type="ORF">CTI12_AA099180</name>
</gene>
<feature type="compositionally biased region" description="Low complexity" evidence="2">
    <location>
        <begin position="10"/>
        <end position="24"/>
    </location>
</feature>
<dbReference type="InterPro" id="IPR007527">
    <property type="entry name" value="Znf_SWIM"/>
</dbReference>
<accession>A0A2U1PXY4</accession>
<dbReference type="Proteomes" id="UP000245207">
    <property type="component" value="Unassembled WGS sequence"/>
</dbReference>
<evidence type="ECO:0000313" key="5">
    <source>
        <dbReference type="Proteomes" id="UP000245207"/>
    </source>
</evidence>
<feature type="domain" description="SWIM-type" evidence="3">
    <location>
        <begin position="136"/>
        <end position="173"/>
    </location>
</feature>
<dbReference type="AlphaFoldDB" id="A0A2U1PXY4"/>
<sequence>MNLAGITMNPTDSSTKPSPTPDSSTNHHQKTHRNLANTMNLAMNLAGINKNVTNTMNLVGITMNLMDSSKNPPDSSINQSESSTNPSDSSIINDIDENHLIEVDLVTEGDLPEDEDEDATVKEVHGKIPWDLIFLFSVVLRTIEDRSVVCTCRHFARFGFLCRHIFCVFKNRDINVIPEQYILRRWTRDIIPPELRRKRNRYGEKMLGDKVEKMGDFVEKLKKLRTEVEAEVPNHPSIETGDVIDEHYAISKPDKKQLTIRQR</sequence>
<proteinExistence type="predicted"/>
<evidence type="ECO:0000313" key="4">
    <source>
        <dbReference type="EMBL" id="PWA90595.1"/>
    </source>
</evidence>
<dbReference type="EMBL" id="PKPP01000616">
    <property type="protein sequence ID" value="PWA90595.1"/>
    <property type="molecule type" value="Genomic_DNA"/>
</dbReference>
<evidence type="ECO:0000259" key="3">
    <source>
        <dbReference type="PROSITE" id="PS50966"/>
    </source>
</evidence>
<reference evidence="4 5" key="1">
    <citation type="journal article" date="2018" name="Mol. Plant">
        <title>The genome of Artemisia annua provides insight into the evolution of Asteraceae family and artemisinin biosynthesis.</title>
        <authorList>
            <person name="Shen Q."/>
            <person name="Zhang L."/>
            <person name="Liao Z."/>
            <person name="Wang S."/>
            <person name="Yan T."/>
            <person name="Shi P."/>
            <person name="Liu M."/>
            <person name="Fu X."/>
            <person name="Pan Q."/>
            <person name="Wang Y."/>
            <person name="Lv Z."/>
            <person name="Lu X."/>
            <person name="Zhang F."/>
            <person name="Jiang W."/>
            <person name="Ma Y."/>
            <person name="Chen M."/>
            <person name="Hao X."/>
            <person name="Li L."/>
            <person name="Tang Y."/>
            <person name="Lv G."/>
            <person name="Zhou Y."/>
            <person name="Sun X."/>
            <person name="Brodelius P.E."/>
            <person name="Rose J.K.C."/>
            <person name="Tang K."/>
        </authorList>
    </citation>
    <scope>NUCLEOTIDE SEQUENCE [LARGE SCALE GENOMIC DNA]</scope>
    <source>
        <strain evidence="5">cv. Huhao1</strain>
        <tissue evidence="4">Leaf</tissue>
    </source>
</reference>
<feature type="region of interest" description="Disordered" evidence="2">
    <location>
        <begin position="1"/>
        <end position="32"/>
    </location>
</feature>
<feature type="region of interest" description="Disordered" evidence="2">
    <location>
        <begin position="65"/>
        <end position="92"/>
    </location>
</feature>
<dbReference type="PANTHER" id="PTHR47718:SF12">
    <property type="entry name" value="PROTEIN FAR1-RELATED SEQUENCE"/>
    <property type="match status" value="1"/>
</dbReference>
<dbReference type="OrthoDB" id="681878at2759"/>
<dbReference type="GO" id="GO:0008270">
    <property type="term" value="F:zinc ion binding"/>
    <property type="evidence" value="ECO:0007669"/>
    <property type="project" value="UniProtKB-KW"/>
</dbReference>
<organism evidence="4 5">
    <name type="scientific">Artemisia annua</name>
    <name type="common">Sweet wormwood</name>
    <dbReference type="NCBI Taxonomy" id="35608"/>
    <lineage>
        <taxon>Eukaryota</taxon>
        <taxon>Viridiplantae</taxon>
        <taxon>Streptophyta</taxon>
        <taxon>Embryophyta</taxon>
        <taxon>Tracheophyta</taxon>
        <taxon>Spermatophyta</taxon>
        <taxon>Magnoliopsida</taxon>
        <taxon>eudicotyledons</taxon>
        <taxon>Gunneridae</taxon>
        <taxon>Pentapetalae</taxon>
        <taxon>asterids</taxon>
        <taxon>campanulids</taxon>
        <taxon>Asterales</taxon>
        <taxon>Asteraceae</taxon>
        <taxon>Asteroideae</taxon>
        <taxon>Anthemideae</taxon>
        <taxon>Artemisiinae</taxon>
        <taxon>Artemisia</taxon>
    </lineage>
</organism>
<evidence type="ECO:0000256" key="1">
    <source>
        <dbReference type="PROSITE-ProRule" id="PRU00325"/>
    </source>
</evidence>
<name>A0A2U1PXY4_ARTAN</name>
<evidence type="ECO:0000256" key="2">
    <source>
        <dbReference type="SAM" id="MobiDB-lite"/>
    </source>
</evidence>
<dbReference type="PROSITE" id="PS50966">
    <property type="entry name" value="ZF_SWIM"/>
    <property type="match status" value="1"/>
</dbReference>
<keyword evidence="1" id="KW-0863">Zinc-finger</keyword>
<comment type="caution">
    <text evidence="4">The sequence shown here is derived from an EMBL/GenBank/DDBJ whole genome shotgun (WGS) entry which is preliminary data.</text>
</comment>
<keyword evidence="1" id="KW-0862">Zinc</keyword>
<keyword evidence="5" id="KW-1185">Reference proteome</keyword>
<dbReference type="Pfam" id="PF04434">
    <property type="entry name" value="SWIM"/>
    <property type="match status" value="1"/>
</dbReference>
<dbReference type="PANTHER" id="PTHR47718">
    <property type="entry name" value="OS01G0519700 PROTEIN"/>
    <property type="match status" value="1"/>
</dbReference>